<dbReference type="GO" id="GO:0006368">
    <property type="term" value="P:transcription elongation by RNA polymerase II"/>
    <property type="evidence" value="ECO:0007669"/>
    <property type="project" value="EnsemblFungi"/>
</dbReference>
<dbReference type="Gene3D" id="3.30.40.10">
    <property type="entry name" value="Zinc/RING finger domain, C3HC4 (zinc finger)"/>
    <property type="match status" value="2"/>
</dbReference>
<dbReference type="KEGG" id="tdl:TDEL_0A03130"/>
<dbReference type="GeneID" id="11502988"/>
<feature type="region of interest" description="Disordered" evidence="5">
    <location>
        <begin position="94"/>
        <end position="115"/>
    </location>
</feature>
<dbReference type="PROSITE" id="PS01359">
    <property type="entry name" value="ZF_PHD_1"/>
    <property type="match status" value="1"/>
</dbReference>
<evidence type="ECO:0000256" key="5">
    <source>
        <dbReference type="SAM" id="MobiDB-lite"/>
    </source>
</evidence>
<dbReference type="GO" id="GO:0008270">
    <property type="term" value="F:zinc ion binding"/>
    <property type="evidence" value="ECO:0007669"/>
    <property type="project" value="UniProtKB-KW"/>
</dbReference>
<keyword evidence="3" id="KW-0862">Zinc</keyword>
<dbReference type="PROSITE" id="PS50016">
    <property type="entry name" value="ZF_PHD_2"/>
    <property type="match status" value="1"/>
</dbReference>
<evidence type="ECO:0000259" key="6">
    <source>
        <dbReference type="PROSITE" id="PS50016"/>
    </source>
</evidence>
<dbReference type="STRING" id="1076872.G8ZM01"/>
<dbReference type="InterPro" id="IPR019787">
    <property type="entry name" value="Znf_PHD-finger"/>
</dbReference>
<dbReference type="SUPFAM" id="SSF57903">
    <property type="entry name" value="FYVE/PHD zinc finger"/>
    <property type="match status" value="2"/>
</dbReference>
<dbReference type="GO" id="GO:0045944">
    <property type="term" value="P:positive regulation of transcription by RNA polymerase II"/>
    <property type="evidence" value="ECO:0007669"/>
    <property type="project" value="EnsemblFungi"/>
</dbReference>
<feature type="compositionally biased region" description="Basic and acidic residues" evidence="5">
    <location>
        <begin position="13"/>
        <end position="22"/>
    </location>
</feature>
<reference evidence="7 8" key="1">
    <citation type="journal article" date="2011" name="Proc. Natl. Acad. Sci. U.S.A.">
        <title>Evolutionary erosion of yeast sex chromosomes by mating-type switching accidents.</title>
        <authorList>
            <person name="Gordon J.L."/>
            <person name="Armisen D."/>
            <person name="Proux-Wera E."/>
            <person name="Oheigeartaigh S.S."/>
            <person name="Byrne K.P."/>
            <person name="Wolfe K.H."/>
        </authorList>
    </citation>
    <scope>NUCLEOTIDE SEQUENCE [LARGE SCALE GENOMIC DNA]</scope>
    <source>
        <strain evidence="8">ATCC 10662 / CBS 1146 / NBRC 0425 / NCYC 2629 / NRRL Y-866</strain>
    </source>
</reference>
<dbReference type="GO" id="GO:0030174">
    <property type="term" value="P:regulation of DNA-templated DNA replication initiation"/>
    <property type="evidence" value="ECO:0007669"/>
    <property type="project" value="EnsemblFungi"/>
</dbReference>
<dbReference type="InterPro" id="IPR013083">
    <property type="entry name" value="Znf_RING/FYVE/PHD"/>
</dbReference>
<evidence type="ECO:0000256" key="3">
    <source>
        <dbReference type="ARBA" id="ARBA00022833"/>
    </source>
</evidence>
<dbReference type="InterPro" id="IPR019786">
    <property type="entry name" value="Zinc_finger_PHD-type_CS"/>
</dbReference>
<proteinExistence type="predicted"/>
<dbReference type="InterPro" id="IPR052819">
    <property type="entry name" value="Chromatin_regulatory_protein"/>
</dbReference>
<dbReference type="CDD" id="cd15535">
    <property type="entry name" value="PHD1_Rco1"/>
    <property type="match status" value="1"/>
</dbReference>
<dbReference type="InParanoid" id="G8ZM01"/>
<dbReference type="AlphaFoldDB" id="G8ZM01"/>
<dbReference type="FunCoup" id="G8ZM01">
    <property type="interactions" value="279"/>
</dbReference>
<dbReference type="PANTHER" id="PTHR47636">
    <property type="entry name" value="TRANSCRIPTIONAL REGULATORY PROTEIN RCO1"/>
    <property type="match status" value="1"/>
</dbReference>
<dbReference type="OrthoDB" id="5876363at2759"/>
<feature type="domain" description="PHD-type" evidence="6">
    <location>
        <begin position="286"/>
        <end position="335"/>
    </location>
</feature>
<dbReference type="eggNOG" id="KOG4299">
    <property type="taxonomic scope" value="Eukaryota"/>
</dbReference>
<organism evidence="7 8">
    <name type="scientific">Torulaspora delbrueckii</name>
    <name type="common">Yeast</name>
    <name type="synonym">Candida colliculosa</name>
    <dbReference type="NCBI Taxonomy" id="4950"/>
    <lineage>
        <taxon>Eukaryota</taxon>
        <taxon>Fungi</taxon>
        <taxon>Dikarya</taxon>
        <taxon>Ascomycota</taxon>
        <taxon>Saccharomycotina</taxon>
        <taxon>Saccharomycetes</taxon>
        <taxon>Saccharomycetales</taxon>
        <taxon>Saccharomycetaceae</taxon>
        <taxon>Torulaspora</taxon>
    </lineage>
</organism>
<dbReference type="EMBL" id="HE616742">
    <property type="protein sequence ID" value="CCE89645.1"/>
    <property type="molecule type" value="Genomic_DNA"/>
</dbReference>
<evidence type="ECO:0000256" key="4">
    <source>
        <dbReference type="PROSITE-ProRule" id="PRU00146"/>
    </source>
</evidence>
<dbReference type="InterPro" id="IPR011011">
    <property type="entry name" value="Znf_FYVE_PHD"/>
</dbReference>
<evidence type="ECO:0000256" key="1">
    <source>
        <dbReference type="ARBA" id="ARBA00022723"/>
    </source>
</evidence>
<dbReference type="InterPro" id="IPR001965">
    <property type="entry name" value="Znf_PHD"/>
</dbReference>
<sequence length="689" mass="78747">MKRKLTSGIPDKGSNDEKKDDSVSTNLFKAPSNVGISESWNDSSRSNSPGAQGVRRPRRATSQNVDYDLKKRRIIPSEDYFRKEKTRKDVLAGKGEDNFNYRDEETQEEGEPVHKEVIEHDENGDAVYMNEPEELNDAVNGATGLPLSQGPPEKVKKESLWNYKKNLSSPESYMSLSTSEGKKNLELKIYRPMLKTGKSESITRSSSLRERLHPKDIHDDERDELIKPEPKKGHDHHGPSHIKIKATVSKETKSKLFGQNSLAHLVNTATRSSPRNLTPTQEVENDDFCSSCLQSGSFLCCDTCPKSFHFLCLNPPLDADNLPEGDWSCPQCTFKQKHQNLTQIRKSEKEFIRTELPPSARLFGKLLFQLEASNPKQFSLPPSIKDSFQHVRSGSRGQYCDEREKEPLTEKQLFGSAYGQCISKLDRYNPDIHLDPDTGKILICYKCGTTKMGTWDDPDTSRLIMRCDYCKTPWHLDCLPNVPRASLKNLGTNWKCPLHAPARKEPHSQRRLAKHQKFIEPYQSCGFRNNGEVDIILDEITAPASRGMIESLKKSGDFPPISLLRERSVKLDFLDKVFQAKKVQRENEFKCQERLIDRLILSSNQSINEKSNLQEIMSLVYFTMGAANPPWKKLWDFKELCSVAQQELDQQEFARENITDDELRQLSLLEKLLESRPKEDICKILNIKQ</sequence>
<gene>
    <name evidence="7" type="primary">TDEL0A03130</name>
    <name evidence="7" type="ORF">TDEL_0A03130</name>
</gene>
<keyword evidence="2 4" id="KW-0863">Zinc-finger</keyword>
<accession>G8ZM01</accession>
<feature type="region of interest" description="Disordered" evidence="5">
    <location>
        <begin position="1"/>
        <end position="69"/>
    </location>
</feature>
<dbReference type="PANTHER" id="PTHR47636:SF1">
    <property type="entry name" value="TRANSCRIPTIONAL REGULATORY PROTEIN RCO1"/>
    <property type="match status" value="1"/>
</dbReference>
<dbReference type="SMART" id="SM00249">
    <property type="entry name" value="PHD"/>
    <property type="match status" value="2"/>
</dbReference>
<feature type="region of interest" description="Disordered" evidence="5">
    <location>
        <begin position="197"/>
        <end position="241"/>
    </location>
</feature>
<dbReference type="GO" id="GO:0060195">
    <property type="term" value="P:negative regulation of antisense RNA transcription"/>
    <property type="evidence" value="ECO:0007669"/>
    <property type="project" value="EnsemblFungi"/>
</dbReference>
<evidence type="ECO:0000256" key="2">
    <source>
        <dbReference type="ARBA" id="ARBA00022771"/>
    </source>
</evidence>
<dbReference type="HOGENOM" id="CLU_016350_0_0_1"/>
<evidence type="ECO:0000313" key="8">
    <source>
        <dbReference type="Proteomes" id="UP000005627"/>
    </source>
</evidence>
<protein>
    <recommendedName>
        <fullName evidence="6">PHD-type domain-containing protein</fullName>
    </recommendedName>
</protein>
<feature type="compositionally biased region" description="Low complexity" evidence="5">
    <location>
        <begin position="37"/>
        <end position="48"/>
    </location>
</feature>
<dbReference type="Proteomes" id="UP000005627">
    <property type="component" value="Chromosome 1"/>
</dbReference>
<feature type="compositionally biased region" description="Basic and acidic residues" evidence="5">
    <location>
        <begin position="207"/>
        <end position="238"/>
    </location>
</feature>
<feature type="compositionally biased region" description="Basic and acidic residues" evidence="5">
    <location>
        <begin position="94"/>
        <end position="104"/>
    </location>
</feature>
<dbReference type="Pfam" id="PF00628">
    <property type="entry name" value="PHD"/>
    <property type="match status" value="1"/>
</dbReference>
<name>G8ZM01_TORDE</name>
<dbReference type="GO" id="GO:0032221">
    <property type="term" value="C:Rpd3S complex"/>
    <property type="evidence" value="ECO:0007669"/>
    <property type="project" value="EnsemblFungi"/>
</dbReference>
<dbReference type="RefSeq" id="XP_003678856.1">
    <property type="nucleotide sequence ID" value="XM_003678808.1"/>
</dbReference>
<keyword evidence="8" id="KW-1185">Reference proteome</keyword>
<keyword evidence="1" id="KW-0479">Metal-binding</keyword>
<evidence type="ECO:0000313" key="7">
    <source>
        <dbReference type="EMBL" id="CCE89645.1"/>
    </source>
</evidence>